<keyword evidence="6 9" id="KW-0333">Golgi apparatus</keyword>
<keyword evidence="8 9" id="KW-0325">Glycoprotein</keyword>
<protein>
    <recommendedName>
        <fullName evidence="9">Carbohydrate sulfotransferase</fullName>
        <ecNumber evidence="9">2.8.2.-</ecNumber>
    </recommendedName>
</protein>
<evidence type="ECO:0000256" key="1">
    <source>
        <dbReference type="ARBA" id="ARBA00004323"/>
    </source>
</evidence>
<dbReference type="GO" id="GO:0016051">
    <property type="term" value="P:carbohydrate biosynthetic process"/>
    <property type="evidence" value="ECO:0007669"/>
    <property type="project" value="InterPro"/>
</dbReference>
<evidence type="ECO:0000256" key="2">
    <source>
        <dbReference type="ARBA" id="ARBA00006339"/>
    </source>
</evidence>
<keyword evidence="4" id="KW-0812">Transmembrane</keyword>
<keyword evidence="3 9" id="KW-0808">Transferase</keyword>
<dbReference type="InterPro" id="IPR018011">
    <property type="entry name" value="Carb_sulfotrans_8-10"/>
</dbReference>
<gene>
    <name evidence="10" type="ORF">HOLleu_06600</name>
</gene>
<comment type="subcellular location">
    <subcellularLocation>
        <location evidence="1 9">Golgi apparatus membrane</location>
        <topology evidence="1 9">Single-pass type II membrane protein</topology>
    </subcellularLocation>
</comment>
<comment type="similarity">
    <text evidence="2 9">Belongs to the sulfotransferase 2 family.</text>
</comment>
<dbReference type="GO" id="GO:0008146">
    <property type="term" value="F:sulfotransferase activity"/>
    <property type="evidence" value="ECO:0007669"/>
    <property type="project" value="InterPro"/>
</dbReference>
<evidence type="ECO:0000313" key="11">
    <source>
        <dbReference type="Proteomes" id="UP001152320"/>
    </source>
</evidence>
<dbReference type="Pfam" id="PF03567">
    <property type="entry name" value="Sulfotransfer_2"/>
    <property type="match status" value="1"/>
</dbReference>
<dbReference type="GO" id="GO:0000139">
    <property type="term" value="C:Golgi membrane"/>
    <property type="evidence" value="ECO:0007669"/>
    <property type="project" value="UniProtKB-SubCell"/>
</dbReference>
<dbReference type="EMBL" id="JAIZAY010000002">
    <property type="protein sequence ID" value="KAJ8047565.1"/>
    <property type="molecule type" value="Genomic_DNA"/>
</dbReference>
<evidence type="ECO:0000256" key="3">
    <source>
        <dbReference type="ARBA" id="ARBA00022679"/>
    </source>
</evidence>
<keyword evidence="9" id="KW-0119">Carbohydrate metabolism</keyword>
<keyword evidence="5" id="KW-1133">Transmembrane helix</keyword>
<dbReference type="PANTHER" id="PTHR12137">
    <property type="entry name" value="CARBOHYDRATE SULFOTRANSFERASE"/>
    <property type="match status" value="1"/>
</dbReference>
<reference evidence="10" key="1">
    <citation type="submission" date="2021-10" db="EMBL/GenBank/DDBJ databases">
        <title>Tropical sea cucumber genome reveals ecological adaptation and Cuvierian tubules defense mechanism.</title>
        <authorList>
            <person name="Chen T."/>
        </authorList>
    </citation>
    <scope>NUCLEOTIDE SEQUENCE</scope>
    <source>
        <strain evidence="10">Nanhai2018</strain>
        <tissue evidence="10">Muscle</tissue>
    </source>
</reference>
<organism evidence="10 11">
    <name type="scientific">Holothuria leucospilota</name>
    <name type="common">Black long sea cucumber</name>
    <name type="synonym">Mertensiothuria leucospilota</name>
    <dbReference type="NCBI Taxonomy" id="206669"/>
    <lineage>
        <taxon>Eukaryota</taxon>
        <taxon>Metazoa</taxon>
        <taxon>Echinodermata</taxon>
        <taxon>Eleutherozoa</taxon>
        <taxon>Echinozoa</taxon>
        <taxon>Holothuroidea</taxon>
        <taxon>Aspidochirotacea</taxon>
        <taxon>Aspidochirotida</taxon>
        <taxon>Holothuriidae</taxon>
        <taxon>Holothuria</taxon>
    </lineage>
</organism>
<accession>A0A9Q1HJ14</accession>
<proteinExistence type="inferred from homology"/>
<dbReference type="AlphaFoldDB" id="A0A9Q1HJ14"/>
<evidence type="ECO:0000256" key="7">
    <source>
        <dbReference type="ARBA" id="ARBA00023136"/>
    </source>
</evidence>
<evidence type="ECO:0000256" key="4">
    <source>
        <dbReference type="ARBA" id="ARBA00022692"/>
    </source>
</evidence>
<keyword evidence="11" id="KW-1185">Reference proteome</keyword>
<evidence type="ECO:0000256" key="8">
    <source>
        <dbReference type="ARBA" id="ARBA00023180"/>
    </source>
</evidence>
<dbReference type="EC" id="2.8.2.-" evidence="9"/>
<evidence type="ECO:0000256" key="5">
    <source>
        <dbReference type="ARBA" id="ARBA00022989"/>
    </source>
</evidence>
<dbReference type="InterPro" id="IPR005331">
    <property type="entry name" value="Sulfotransferase"/>
</dbReference>
<sequence>MEIAIFTGDCYNITKSEKCTSCDSQLKTIKRQKNDYIKTYSQQLEVLRNSLEQFQETFIRKPLKEIDQAVVQSHRRAILRKECNRLKKMKSPEVDSLEFPPHLLVDDQHGFLFCQIRKVSSIAWRQALDKIIARDSDGSKKLRRLTAYNKTEQKMRLREYKKFLFVREPMMRLLSAWQDKFVNGFEKPMYEKMVAKYIARVREAPYVPKDDINVTFAEFFGYISGFHRFLPNSTSADFHWQTYNSLCKPCAVRYDFIGHFENILSEANWILKELGIKHFEWTSRVPSVSYNTAHAQFVTLSAEQRQALYDLYRTDYDMFGYSIDKFWHDIHLSKK</sequence>
<dbReference type="Proteomes" id="UP001152320">
    <property type="component" value="Chromosome 2"/>
</dbReference>
<keyword evidence="9" id="KW-0735">Signal-anchor</keyword>
<evidence type="ECO:0000313" key="10">
    <source>
        <dbReference type="EMBL" id="KAJ8047565.1"/>
    </source>
</evidence>
<comment type="caution">
    <text evidence="10">The sequence shown here is derived from an EMBL/GenBank/DDBJ whole genome shotgun (WGS) entry which is preliminary data.</text>
</comment>
<keyword evidence="7" id="KW-0472">Membrane</keyword>
<evidence type="ECO:0000256" key="6">
    <source>
        <dbReference type="ARBA" id="ARBA00023034"/>
    </source>
</evidence>
<dbReference type="PANTHER" id="PTHR12137:SF54">
    <property type="entry name" value="CARBOHYDRATE SULFOTRANSFERASE"/>
    <property type="match status" value="1"/>
</dbReference>
<evidence type="ECO:0000256" key="9">
    <source>
        <dbReference type="RuleBase" id="RU364020"/>
    </source>
</evidence>
<dbReference type="OrthoDB" id="2019940at2759"/>
<name>A0A9Q1HJ14_HOLLE</name>